<comment type="caution">
    <text evidence="1">The sequence shown here is derived from an EMBL/GenBank/DDBJ whole genome shotgun (WGS) entry which is preliminary data.</text>
</comment>
<dbReference type="Proteomes" id="UP001153365">
    <property type="component" value="Unassembled WGS sequence"/>
</dbReference>
<dbReference type="EMBL" id="CALTRL010002433">
    <property type="protein sequence ID" value="CAH7675743.1"/>
    <property type="molecule type" value="Genomic_DNA"/>
</dbReference>
<protein>
    <submittedName>
        <fullName evidence="1">Uncharacterized protein</fullName>
    </submittedName>
</protein>
<gene>
    <name evidence="1" type="ORF">PPACK8108_LOCUS10785</name>
</gene>
<evidence type="ECO:0000313" key="1">
    <source>
        <dbReference type="EMBL" id="CAH7675743.1"/>
    </source>
</evidence>
<name>A0AAV0AYZ1_PHAPC</name>
<reference evidence="1" key="1">
    <citation type="submission" date="2022-06" db="EMBL/GenBank/DDBJ databases">
        <authorList>
            <consortium name="SYNGENTA / RWTH Aachen University"/>
        </authorList>
    </citation>
    <scope>NUCLEOTIDE SEQUENCE</scope>
</reference>
<dbReference type="AlphaFoldDB" id="A0AAV0AYZ1"/>
<evidence type="ECO:0000313" key="2">
    <source>
        <dbReference type="Proteomes" id="UP001153365"/>
    </source>
</evidence>
<sequence length="159" mass="17960">MDDFKNNRDSKLKEIKSDISKKKSDINKSSTFKILQRELQGIEMEIAANREAEETDQAVELAREEHKGLKEKLKQAKPAKLKSTGELDSGILSLKHKIESLGQERGAGSAPEVLRVGFWWILQDFEEEGVTVEGNRWHHWKKGQKLGGGAHQGQRATDL</sequence>
<keyword evidence="2" id="KW-1185">Reference proteome</keyword>
<accession>A0AAV0AYZ1</accession>
<organism evidence="1 2">
    <name type="scientific">Phakopsora pachyrhizi</name>
    <name type="common">Asian soybean rust disease fungus</name>
    <dbReference type="NCBI Taxonomy" id="170000"/>
    <lineage>
        <taxon>Eukaryota</taxon>
        <taxon>Fungi</taxon>
        <taxon>Dikarya</taxon>
        <taxon>Basidiomycota</taxon>
        <taxon>Pucciniomycotina</taxon>
        <taxon>Pucciniomycetes</taxon>
        <taxon>Pucciniales</taxon>
        <taxon>Phakopsoraceae</taxon>
        <taxon>Phakopsora</taxon>
    </lineage>
</organism>
<proteinExistence type="predicted"/>